<proteinExistence type="predicted"/>
<evidence type="ECO:0000256" key="1">
    <source>
        <dbReference type="SAM" id="SignalP"/>
    </source>
</evidence>
<dbReference type="EMBL" id="JAHBOH010000002">
    <property type="protein sequence ID" value="MBT0995664.1"/>
    <property type="molecule type" value="Genomic_DNA"/>
</dbReference>
<accession>A0ABS5U2P3</accession>
<reference evidence="2 3" key="1">
    <citation type="submission" date="2021-05" db="EMBL/GenBank/DDBJ databases">
        <title>Description of Cellulomonas sp. DKR-3 sp. nov.</title>
        <authorList>
            <person name="Dahal R.H."/>
            <person name="Chaudhary D.K."/>
        </authorList>
    </citation>
    <scope>NUCLEOTIDE SEQUENCE [LARGE SCALE GENOMIC DNA]</scope>
    <source>
        <strain evidence="2 3">DKR-3</strain>
    </source>
</reference>
<gene>
    <name evidence="2" type="ORF">KIN34_15395</name>
</gene>
<name>A0ABS5U2P3_9CELL</name>
<dbReference type="Proteomes" id="UP000722125">
    <property type="component" value="Unassembled WGS sequence"/>
</dbReference>
<keyword evidence="3" id="KW-1185">Reference proteome</keyword>
<evidence type="ECO:0000313" key="3">
    <source>
        <dbReference type="Proteomes" id="UP000722125"/>
    </source>
</evidence>
<protein>
    <submittedName>
        <fullName evidence="2">Uncharacterized protein</fullName>
    </submittedName>
</protein>
<keyword evidence="1" id="KW-0732">Signal</keyword>
<evidence type="ECO:0000313" key="2">
    <source>
        <dbReference type="EMBL" id="MBT0995664.1"/>
    </source>
</evidence>
<comment type="caution">
    <text evidence="2">The sequence shown here is derived from an EMBL/GenBank/DDBJ whole genome shotgun (WGS) entry which is preliminary data.</text>
</comment>
<feature type="signal peptide" evidence="1">
    <location>
        <begin position="1"/>
        <end position="26"/>
    </location>
</feature>
<feature type="chain" id="PRO_5046189433" evidence="1">
    <location>
        <begin position="27"/>
        <end position="438"/>
    </location>
</feature>
<sequence length="438" mass="44609">MLERKAAAAASALAVTVALTTAGAVAPPDVAAPELPSGIEDSRSLDTPLLSSGTLRTTTGAAVGDGTPVVLYAWPDDEALASAAIGEALPLTPVAATTTTAGRFELRLPNSDALAPFSSGDGIADLEIMTSADAQPVSSSFSVKRSVRKILAGGVRPGLPVVNGGTTPEGTSGMVEVAEIEPTVETNGISLSPDGTVPLEETAEMDADSAAATTAPISTVASSEATPASSCSVARYKEVGNRWAIVGEGYNSTGVTNQFSYNEGRETTLGTAISATSKAGGWKASGTKTLKSDVEVDFPASTYFASKNVYKTGFFMAIYKTTCWSLHNPNPISVSYSLRPWAGAGGTAVSSSTNVPTGPLKYCINQVAGSSYGRASEKAATFGGGLAVGDAIGMTLSSQAGYNTRVKIRYQFNKAARICGTNGPANVAARLYTRAGTS</sequence>
<organism evidence="2 3">
    <name type="scientific">Cellulomonas fulva</name>
    <dbReference type="NCBI Taxonomy" id="2835530"/>
    <lineage>
        <taxon>Bacteria</taxon>
        <taxon>Bacillati</taxon>
        <taxon>Actinomycetota</taxon>
        <taxon>Actinomycetes</taxon>
        <taxon>Micrococcales</taxon>
        <taxon>Cellulomonadaceae</taxon>
        <taxon>Cellulomonas</taxon>
    </lineage>
</organism>
<dbReference type="RefSeq" id="WP_214352792.1">
    <property type="nucleotide sequence ID" value="NZ_JAHBOH010000002.1"/>
</dbReference>